<dbReference type="OrthoDB" id="435607at2759"/>
<sequence>MALEDLPNSDDPNIEKSDDLTVQLSQDQTVSHPNVEIDIASSISSNTGSIRTQNTENNNTTTALRAHALSSGEATSRAQQNALSRITSAVSSILQPNDDVLSRSMFIDNHSITGPAEDVNDIVRVYSRYDQLSKKASINAKTSVPSSAVGDEKSKKLSCNLLISRIKKTLTIRKLKAMFLTFVRSIGESMLHPLSLSLVVSITVCMIPWVKALFVNNKQAHLSPAPDGLPPLSFIMDFTSYIGAAQVPFGLLLLGGTIGRLKVKKLPKGLWRTPVSLTLIKLFVFPVIGCALNSKIHKDGLFHNEDILYFLSNINFCLPPATSLLYLTAMYTPVGKQDSIQMDCLALTYIFHYICLVVCLPFTTSYTMKVALGY</sequence>
<organism evidence="2 3">
    <name type="scientific">Ambrosiozyma monospora</name>
    <name type="common">Yeast</name>
    <name type="synonym">Endomycopsis monosporus</name>
    <dbReference type="NCBI Taxonomy" id="43982"/>
    <lineage>
        <taxon>Eukaryota</taxon>
        <taxon>Fungi</taxon>
        <taxon>Dikarya</taxon>
        <taxon>Ascomycota</taxon>
        <taxon>Saccharomycotina</taxon>
        <taxon>Pichiomycetes</taxon>
        <taxon>Pichiales</taxon>
        <taxon>Pichiaceae</taxon>
        <taxon>Ambrosiozyma</taxon>
    </lineage>
</organism>
<dbReference type="AlphaFoldDB" id="A0A9W6Z5H7"/>
<keyword evidence="1" id="KW-0472">Membrane</keyword>
<dbReference type="PANTHER" id="PTHR31274">
    <property type="entry name" value="PROTEIN ECM3"/>
    <property type="match status" value="1"/>
</dbReference>
<keyword evidence="1" id="KW-0812">Transmembrane</keyword>
<evidence type="ECO:0000313" key="2">
    <source>
        <dbReference type="EMBL" id="GMG55695.1"/>
    </source>
</evidence>
<feature type="transmembrane region" description="Helical" evidence="1">
    <location>
        <begin position="308"/>
        <end position="332"/>
    </location>
</feature>
<proteinExistence type="predicted"/>
<reference evidence="2" key="1">
    <citation type="submission" date="2023-04" db="EMBL/GenBank/DDBJ databases">
        <title>Ambrosiozyma monospora NBRC 1965.</title>
        <authorList>
            <person name="Ichikawa N."/>
            <person name="Sato H."/>
            <person name="Tonouchi N."/>
        </authorList>
    </citation>
    <scope>NUCLEOTIDE SEQUENCE</scope>
    <source>
        <strain evidence="2">NBRC 1965</strain>
    </source>
</reference>
<accession>A0A9W6Z5H7</accession>
<dbReference type="InterPro" id="IPR040254">
    <property type="entry name" value="Ecm3-like"/>
</dbReference>
<dbReference type="PANTHER" id="PTHR31274:SF1">
    <property type="entry name" value="AGL149CP"/>
    <property type="match status" value="1"/>
</dbReference>
<feature type="transmembrane region" description="Helical" evidence="1">
    <location>
        <begin position="234"/>
        <end position="254"/>
    </location>
</feature>
<evidence type="ECO:0000256" key="1">
    <source>
        <dbReference type="SAM" id="Phobius"/>
    </source>
</evidence>
<protein>
    <submittedName>
        <fullName evidence="2">Unnamed protein product</fullName>
    </submittedName>
</protein>
<feature type="transmembrane region" description="Helical" evidence="1">
    <location>
        <begin position="275"/>
        <end position="296"/>
    </location>
</feature>
<comment type="caution">
    <text evidence="2">The sequence shown here is derived from an EMBL/GenBank/DDBJ whole genome shotgun (WGS) entry which is preliminary data.</text>
</comment>
<name>A0A9W6Z5H7_AMBMO</name>
<evidence type="ECO:0000313" key="3">
    <source>
        <dbReference type="Proteomes" id="UP001165063"/>
    </source>
</evidence>
<keyword evidence="1" id="KW-1133">Transmembrane helix</keyword>
<dbReference type="EMBL" id="BSXU01006052">
    <property type="protein sequence ID" value="GMG55695.1"/>
    <property type="molecule type" value="Genomic_DNA"/>
</dbReference>
<feature type="transmembrane region" description="Helical" evidence="1">
    <location>
        <begin position="344"/>
        <end position="364"/>
    </location>
</feature>
<feature type="transmembrane region" description="Helical" evidence="1">
    <location>
        <begin position="194"/>
        <end position="214"/>
    </location>
</feature>
<keyword evidence="3" id="KW-1185">Reference proteome</keyword>
<dbReference type="Proteomes" id="UP001165063">
    <property type="component" value="Unassembled WGS sequence"/>
</dbReference>
<gene>
    <name evidence="2" type="ORF">Amon01_000776800</name>
</gene>